<evidence type="ECO:0000313" key="3">
    <source>
        <dbReference type="Proteomes" id="UP001500466"/>
    </source>
</evidence>
<proteinExistence type="predicted"/>
<dbReference type="Gene3D" id="3.40.50.1820">
    <property type="entry name" value="alpha/beta hydrolase"/>
    <property type="match status" value="1"/>
</dbReference>
<dbReference type="InterPro" id="IPR029058">
    <property type="entry name" value="AB_hydrolase_fold"/>
</dbReference>
<dbReference type="InterPro" id="IPR050266">
    <property type="entry name" value="AB_hydrolase_sf"/>
</dbReference>
<dbReference type="InterPro" id="IPR000073">
    <property type="entry name" value="AB_hydrolase_1"/>
</dbReference>
<dbReference type="Proteomes" id="UP001500466">
    <property type="component" value="Unassembled WGS sequence"/>
</dbReference>
<sequence>MVSETVRTARHWGFTYRVRVRAGDESALAPILLLGGAFQDMYSWRRHEELLVRHADVVTVDLPGWGAADHLPADVGMDFLAETAAHALDQVGLRRVNLVGCSYGSLIAHRFAQRYPERVVRLALNGVATGLTSEEQRTLEGLVRRLPDCDGREFAEAVTELLSPVLPGRPVRRGEVIRQVLTARLSGLTADARRKFASNTMRLCTDVLLEPHPAPAVPTVVVSGAQDTFTTPEHGHRLALVYPHAACLTIGEADHLLLLQRDVEFCELIVAHFRGGRTDELPFCVPCPRGHEEDR</sequence>
<keyword evidence="3" id="KW-1185">Reference proteome</keyword>
<gene>
    <name evidence="2" type="ORF">GCM10023205_18390</name>
</gene>
<name>A0ABP9GYC6_9ACTN</name>
<dbReference type="EMBL" id="BAABHS010000005">
    <property type="protein sequence ID" value="GAA4956531.1"/>
    <property type="molecule type" value="Genomic_DNA"/>
</dbReference>
<dbReference type="SUPFAM" id="SSF53474">
    <property type="entry name" value="alpha/beta-Hydrolases"/>
    <property type="match status" value="1"/>
</dbReference>
<dbReference type="Pfam" id="PF00561">
    <property type="entry name" value="Abhydrolase_1"/>
    <property type="match status" value="1"/>
</dbReference>
<evidence type="ECO:0000259" key="1">
    <source>
        <dbReference type="Pfam" id="PF00561"/>
    </source>
</evidence>
<protein>
    <recommendedName>
        <fullName evidence="1">AB hydrolase-1 domain-containing protein</fullName>
    </recommendedName>
</protein>
<organism evidence="2 3">
    <name type="scientific">Yinghuangia aomiensis</name>
    <dbReference type="NCBI Taxonomy" id="676205"/>
    <lineage>
        <taxon>Bacteria</taxon>
        <taxon>Bacillati</taxon>
        <taxon>Actinomycetota</taxon>
        <taxon>Actinomycetes</taxon>
        <taxon>Kitasatosporales</taxon>
        <taxon>Streptomycetaceae</taxon>
        <taxon>Yinghuangia</taxon>
    </lineage>
</organism>
<dbReference type="PRINTS" id="PR00111">
    <property type="entry name" value="ABHYDROLASE"/>
</dbReference>
<evidence type="ECO:0000313" key="2">
    <source>
        <dbReference type="EMBL" id="GAA4956531.1"/>
    </source>
</evidence>
<reference evidence="3" key="1">
    <citation type="journal article" date="2019" name="Int. J. Syst. Evol. Microbiol.">
        <title>The Global Catalogue of Microorganisms (GCM) 10K type strain sequencing project: providing services to taxonomists for standard genome sequencing and annotation.</title>
        <authorList>
            <consortium name="The Broad Institute Genomics Platform"/>
            <consortium name="The Broad Institute Genome Sequencing Center for Infectious Disease"/>
            <person name="Wu L."/>
            <person name="Ma J."/>
        </authorList>
    </citation>
    <scope>NUCLEOTIDE SEQUENCE [LARGE SCALE GENOMIC DNA]</scope>
    <source>
        <strain evidence="3">JCM 17986</strain>
    </source>
</reference>
<comment type="caution">
    <text evidence="2">The sequence shown here is derived from an EMBL/GenBank/DDBJ whole genome shotgun (WGS) entry which is preliminary data.</text>
</comment>
<feature type="domain" description="AB hydrolase-1" evidence="1">
    <location>
        <begin position="30"/>
        <end position="135"/>
    </location>
</feature>
<dbReference type="RefSeq" id="WP_345674841.1">
    <property type="nucleotide sequence ID" value="NZ_BAABHS010000005.1"/>
</dbReference>
<dbReference type="PANTHER" id="PTHR43798">
    <property type="entry name" value="MONOACYLGLYCEROL LIPASE"/>
    <property type="match status" value="1"/>
</dbReference>
<accession>A0ABP9GYC6</accession>